<organism evidence="1 2">
    <name type="scientific">Nonlabens marinus S1-08</name>
    <dbReference type="NCBI Taxonomy" id="1454201"/>
    <lineage>
        <taxon>Bacteria</taxon>
        <taxon>Pseudomonadati</taxon>
        <taxon>Bacteroidota</taxon>
        <taxon>Flavobacteriia</taxon>
        <taxon>Flavobacteriales</taxon>
        <taxon>Flavobacteriaceae</taxon>
        <taxon>Nonlabens</taxon>
    </lineage>
</organism>
<dbReference type="STRING" id="1454201.NMS_0512"/>
<dbReference type="AlphaFoldDB" id="W8VZG2"/>
<dbReference type="HOGENOM" id="CLU_058234_2_1_10"/>
<sequence length="214" mass="24264">MKNVDWEDMAIGNSSLFIADIGNNYGNRTDLKIYKIPVSKVTNPKVEPDLIQLSYTAQTEFKRKNQNHSYDGEAIVYLNGELLLFSKDWVNFTTDVYRINEKLKNQKLERFQQFDVQGLITGAAFNNKDRIVLCGYNSSLEPFIAVISVTEGKLKLTDRIALPIVNGAQVEAITYFGNRGDQEVYYLTSEAVNIKLGEDEATSKGQLYKLTLKK</sequence>
<dbReference type="Proteomes" id="UP000031760">
    <property type="component" value="Chromosome"/>
</dbReference>
<dbReference type="KEGG" id="nmf:NMS_0512"/>
<dbReference type="EMBL" id="AP014548">
    <property type="protein sequence ID" value="BAO54521.1"/>
    <property type="molecule type" value="Genomic_DNA"/>
</dbReference>
<accession>W8VZG2</accession>
<reference evidence="1 2" key="1">
    <citation type="journal article" date="2014" name="Proc. Natl. Acad. Sci. U.S.A.">
        <title>Functional characterization of flavobacteria rhodopsins reveals a unique class of light-driven chloride pump in bacteria.</title>
        <authorList>
            <person name="Yoshizawa S."/>
            <person name="Kumagai Y."/>
            <person name="Kim H."/>
            <person name="Ogura Y."/>
            <person name="Hayashi T."/>
            <person name="Iwasaki W."/>
            <person name="DeLong E.F."/>
            <person name="Kogure K."/>
        </authorList>
    </citation>
    <scope>NUCLEOTIDE SEQUENCE [LARGE SCALE GENOMIC DNA]</scope>
    <source>
        <strain evidence="1 2">S1-08</strain>
    </source>
</reference>
<keyword evidence="2" id="KW-1185">Reference proteome</keyword>
<protein>
    <submittedName>
        <fullName evidence="1">Gll0560 protein</fullName>
    </submittedName>
</protein>
<evidence type="ECO:0000313" key="1">
    <source>
        <dbReference type="EMBL" id="BAO54521.1"/>
    </source>
</evidence>
<name>W8VZG2_9FLAO</name>
<evidence type="ECO:0000313" key="2">
    <source>
        <dbReference type="Proteomes" id="UP000031760"/>
    </source>
</evidence>
<gene>
    <name evidence="1" type="ORF">NMS_0512</name>
</gene>
<proteinExistence type="predicted"/>